<dbReference type="STRING" id="1391654.AKJ09_10957"/>
<sequence>MDEWLCEKIGSGGEPARGFVHADAAPRLLAEVSNEDILLDVKSFVGTERRSLARVIVYLVEIEERRIHLELACSRCSTFAREGSA</sequence>
<protein>
    <submittedName>
        <fullName evidence="1">Uncharacterized protein</fullName>
    </submittedName>
</protein>
<dbReference type="KEGG" id="llu:AKJ09_10957"/>
<gene>
    <name evidence="1" type="ORF">AKJ09_10957</name>
</gene>
<name>A0A0K1QEV9_9BACT</name>
<dbReference type="AlphaFoldDB" id="A0A0K1QEV9"/>
<dbReference type="EMBL" id="CP012333">
    <property type="protein sequence ID" value="AKV04294.1"/>
    <property type="molecule type" value="Genomic_DNA"/>
</dbReference>
<dbReference type="Proteomes" id="UP000064967">
    <property type="component" value="Chromosome"/>
</dbReference>
<reference evidence="1 2" key="1">
    <citation type="submission" date="2015-08" db="EMBL/GenBank/DDBJ databases">
        <authorList>
            <person name="Babu N.S."/>
            <person name="Beckwith C.J."/>
            <person name="Beseler K.G."/>
            <person name="Brison A."/>
            <person name="Carone J.V."/>
            <person name="Caskin T.P."/>
            <person name="Diamond M."/>
            <person name="Durham M.E."/>
            <person name="Foxe J.M."/>
            <person name="Go M."/>
            <person name="Henderson B.A."/>
            <person name="Jones I.B."/>
            <person name="McGettigan J.A."/>
            <person name="Micheletti S.J."/>
            <person name="Nasrallah M.E."/>
            <person name="Ortiz D."/>
            <person name="Piller C.R."/>
            <person name="Privatt S.R."/>
            <person name="Schneider S.L."/>
            <person name="Sharp S."/>
            <person name="Smith T.C."/>
            <person name="Stanton J.D."/>
            <person name="Ullery H.E."/>
            <person name="Wilson R.J."/>
            <person name="Serrano M.G."/>
            <person name="Buck G."/>
            <person name="Lee V."/>
            <person name="Wang Y."/>
            <person name="Carvalho R."/>
            <person name="Voegtly L."/>
            <person name="Shi R."/>
            <person name="Duckworth R."/>
            <person name="Johnson A."/>
            <person name="Loviza R."/>
            <person name="Walstead R."/>
            <person name="Shah Z."/>
            <person name="Kiflezghi M."/>
            <person name="Wade K."/>
            <person name="Ball S.L."/>
            <person name="Bradley K.W."/>
            <person name="Asai D.J."/>
            <person name="Bowman C.A."/>
            <person name="Russell D.A."/>
            <person name="Pope W.H."/>
            <person name="Jacobs-Sera D."/>
            <person name="Hendrix R.W."/>
            <person name="Hatfull G.F."/>
        </authorList>
    </citation>
    <scope>NUCLEOTIDE SEQUENCE [LARGE SCALE GENOMIC DNA]</scope>
    <source>
        <strain evidence="1 2">DSM 27648</strain>
    </source>
</reference>
<accession>A0A0K1QEV9</accession>
<proteinExistence type="predicted"/>
<organism evidence="1 2">
    <name type="scientific">Labilithrix luteola</name>
    <dbReference type="NCBI Taxonomy" id="1391654"/>
    <lineage>
        <taxon>Bacteria</taxon>
        <taxon>Pseudomonadati</taxon>
        <taxon>Myxococcota</taxon>
        <taxon>Polyangia</taxon>
        <taxon>Polyangiales</taxon>
        <taxon>Labilitrichaceae</taxon>
        <taxon>Labilithrix</taxon>
    </lineage>
</organism>
<evidence type="ECO:0000313" key="2">
    <source>
        <dbReference type="Proteomes" id="UP000064967"/>
    </source>
</evidence>
<keyword evidence="2" id="KW-1185">Reference proteome</keyword>
<evidence type="ECO:0000313" key="1">
    <source>
        <dbReference type="EMBL" id="AKV04294.1"/>
    </source>
</evidence>